<dbReference type="GeneID" id="19943135"/>
<dbReference type="VEuPathDB" id="FungiDB:SDRG_02408"/>
<dbReference type="AlphaFoldDB" id="T0S610"/>
<dbReference type="Proteomes" id="UP000030762">
    <property type="component" value="Unassembled WGS sequence"/>
</dbReference>
<protein>
    <recommendedName>
        <fullName evidence="1">HAT C-terminal dimerisation domain-containing protein</fullName>
    </recommendedName>
</protein>
<dbReference type="EMBL" id="JH767136">
    <property type="protein sequence ID" value="EQC40518.1"/>
    <property type="molecule type" value="Genomic_DNA"/>
</dbReference>
<keyword evidence="3" id="KW-1185">Reference proteome</keyword>
<name>T0S610_SAPDV</name>
<dbReference type="SUPFAM" id="SSF53098">
    <property type="entry name" value="Ribonuclease H-like"/>
    <property type="match status" value="1"/>
</dbReference>
<evidence type="ECO:0000313" key="2">
    <source>
        <dbReference type="EMBL" id="EQC40518.1"/>
    </source>
</evidence>
<dbReference type="OrthoDB" id="2423954at2759"/>
<proteinExistence type="predicted"/>
<dbReference type="InParanoid" id="T0S610"/>
<feature type="domain" description="HAT C-terminal dimerisation" evidence="1">
    <location>
        <begin position="84"/>
        <end position="125"/>
    </location>
</feature>
<gene>
    <name evidence="2" type="ORF">SDRG_02408</name>
</gene>
<reference evidence="2 3" key="1">
    <citation type="submission" date="2012-04" db="EMBL/GenBank/DDBJ databases">
        <title>The Genome Sequence of Saprolegnia declina VS20.</title>
        <authorList>
            <consortium name="The Broad Institute Genome Sequencing Platform"/>
            <person name="Russ C."/>
            <person name="Nusbaum C."/>
            <person name="Tyler B."/>
            <person name="van West P."/>
            <person name="Dieguez-Uribeondo J."/>
            <person name="de Bruijn I."/>
            <person name="Tripathy S."/>
            <person name="Jiang R."/>
            <person name="Young S.K."/>
            <person name="Zeng Q."/>
            <person name="Gargeya S."/>
            <person name="Fitzgerald M."/>
            <person name="Haas B."/>
            <person name="Abouelleil A."/>
            <person name="Alvarado L."/>
            <person name="Arachchi H.M."/>
            <person name="Berlin A."/>
            <person name="Chapman S.B."/>
            <person name="Goldberg J."/>
            <person name="Griggs A."/>
            <person name="Gujja S."/>
            <person name="Hansen M."/>
            <person name="Howarth C."/>
            <person name="Imamovic A."/>
            <person name="Larimer J."/>
            <person name="McCowen C."/>
            <person name="Montmayeur A."/>
            <person name="Murphy C."/>
            <person name="Neiman D."/>
            <person name="Pearson M."/>
            <person name="Priest M."/>
            <person name="Roberts A."/>
            <person name="Saif S."/>
            <person name="Shea T."/>
            <person name="Sisk P."/>
            <person name="Sykes S."/>
            <person name="Wortman J."/>
            <person name="Nusbaum C."/>
            <person name="Birren B."/>
        </authorList>
    </citation>
    <scope>NUCLEOTIDE SEQUENCE [LARGE SCALE GENOMIC DNA]</scope>
    <source>
        <strain evidence="2 3">VS20</strain>
    </source>
</reference>
<evidence type="ECO:0000259" key="1">
    <source>
        <dbReference type="Pfam" id="PF05699"/>
    </source>
</evidence>
<dbReference type="InterPro" id="IPR012337">
    <property type="entry name" value="RNaseH-like_sf"/>
</dbReference>
<dbReference type="GO" id="GO:0046983">
    <property type="term" value="F:protein dimerization activity"/>
    <property type="evidence" value="ECO:0007669"/>
    <property type="project" value="InterPro"/>
</dbReference>
<dbReference type="RefSeq" id="XP_008606217.1">
    <property type="nucleotide sequence ID" value="XM_008607995.1"/>
</dbReference>
<accession>T0S610</accession>
<organism evidence="2 3">
    <name type="scientific">Saprolegnia diclina (strain VS20)</name>
    <dbReference type="NCBI Taxonomy" id="1156394"/>
    <lineage>
        <taxon>Eukaryota</taxon>
        <taxon>Sar</taxon>
        <taxon>Stramenopiles</taxon>
        <taxon>Oomycota</taxon>
        <taxon>Saprolegniomycetes</taxon>
        <taxon>Saprolegniales</taxon>
        <taxon>Saprolegniaceae</taxon>
        <taxon>Saprolegnia</taxon>
    </lineage>
</organism>
<evidence type="ECO:0000313" key="3">
    <source>
        <dbReference type="Proteomes" id="UP000030762"/>
    </source>
</evidence>
<dbReference type="Pfam" id="PF05699">
    <property type="entry name" value="Dimer_Tnp_hAT"/>
    <property type="match status" value="1"/>
</dbReference>
<dbReference type="InterPro" id="IPR008906">
    <property type="entry name" value="HATC_C_dom"/>
</dbReference>
<sequence length="278" mass="30020">MYARLANHNRSNEGESLEFAAHQSPIAPLSLLCASDLANTAVFYSKKFANSDGLLMTVLAFIGNDASLGLPMDPRTGRNTGPMRILSIVCQSASCERLFKDFAMIHTKSRNRMAKATTEAIAHVKHHIVTTQRKSIDALPSGKPKKRIVQLQERRRLDLEPHRLDATGMTESEDPVIEQGADVIAFWSVILALLGPDDSALSSTHAMTDLAESQELVALGPRPSLAPLTLPASPLPPLPDTNVASYPQYALSADPIVRSTKVTLAALFGNGIVLSALY</sequence>